<organism evidence="1 2">
    <name type="scientific">Cichorium intybus</name>
    <name type="common">Chicory</name>
    <dbReference type="NCBI Taxonomy" id="13427"/>
    <lineage>
        <taxon>Eukaryota</taxon>
        <taxon>Viridiplantae</taxon>
        <taxon>Streptophyta</taxon>
        <taxon>Embryophyta</taxon>
        <taxon>Tracheophyta</taxon>
        <taxon>Spermatophyta</taxon>
        <taxon>Magnoliopsida</taxon>
        <taxon>eudicotyledons</taxon>
        <taxon>Gunneridae</taxon>
        <taxon>Pentapetalae</taxon>
        <taxon>asterids</taxon>
        <taxon>campanulids</taxon>
        <taxon>Asterales</taxon>
        <taxon>Asteraceae</taxon>
        <taxon>Cichorioideae</taxon>
        <taxon>Cichorieae</taxon>
        <taxon>Cichoriinae</taxon>
        <taxon>Cichorium</taxon>
    </lineage>
</organism>
<reference evidence="1 2" key="2">
    <citation type="journal article" date="2022" name="Mol. Ecol. Resour.">
        <title>The genomes of chicory, endive, great burdock and yacon provide insights into Asteraceae paleo-polyploidization history and plant inulin production.</title>
        <authorList>
            <person name="Fan W."/>
            <person name="Wang S."/>
            <person name="Wang H."/>
            <person name="Wang A."/>
            <person name="Jiang F."/>
            <person name="Liu H."/>
            <person name="Zhao H."/>
            <person name="Xu D."/>
            <person name="Zhang Y."/>
        </authorList>
    </citation>
    <scope>NUCLEOTIDE SEQUENCE [LARGE SCALE GENOMIC DNA]</scope>
    <source>
        <strain evidence="2">cv. Punajuju</strain>
        <tissue evidence="1">Leaves</tissue>
    </source>
</reference>
<proteinExistence type="predicted"/>
<dbReference type="Proteomes" id="UP001055811">
    <property type="component" value="Linkage Group LG03"/>
</dbReference>
<sequence length="90" mass="9815">MKNKQHSIVKHTHDITHSTPTANKGIKKKIVEALAKFVYDSSKEESGGGNNVKLSSGDCNICLAEYTDGEEICVLPMEKRSIGGEGEEHD</sequence>
<reference evidence="2" key="1">
    <citation type="journal article" date="2022" name="Mol. Ecol. Resour.">
        <title>The genomes of chicory, endive, great burdock and yacon provide insights into Asteraceae palaeo-polyploidization history and plant inulin production.</title>
        <authorList>
            <person name="Fan W."/>
            <person name="Wang S."/>
            <person name="Wang H."/>
            <person name="Wang A."/>
            <person name="Jiang F."/>
            <person name="Liu H."/>
            <person name="Zhao H."/>
            <person name="Xu D."/>
            <person name="Zhang Y."/>
        </authorList>
    </citation>
    <scope>NUCLEOTIDE SEQUENCE [LARGE SCALE GENOMIC DNA]</scope>
    <source>
        <strain evidence="2">cv. Punajuju</strain>
    </source>
</reference>
<evidence type="ECO:0000313" key="2">
    <source>
        <dbReference type="Proteomes" id="UP001055811"/>
    </source>
</evidence>
<evidence type="ECO:0000313" key="1">
    <source>
        <dbReference type="EMBL" id="KAI3766270.1"/>
    </source>
</evidence>
<name>A0ACB9F5Q6_CICIN</name>
<protein>
    <submittedName>
        <fullName evidence="1">Uncharacterized protein</fullName>
    </submittedName>
</protein>
<gene>
    <name evidence="1" type="ORF">L2E82_16323</name>
</gene>
<keyword evidence="2" id="KW-1185">Reference proteome</keyword>
<dbReference type="EMBL" id="CM042011">
    <property type="protein sequence ID" value="KAI3766270.1"/>
    <property type="molecule type" value="Genomic_DNA"/>
</dbReference>
<accession>A0ACB9F5Q6</accession>
<comment type="caution">
    <text evidence="1">The sequence shown here is derived from an EMBL/GenBank/DDBJ whole genome shotgun (WGS) entry which is preliminary data.</text>
</comment>